<accession>A0ABW8NQT5</accession>
<sequence length="107" mass="12061">MSVKRNFLMTYTVTAYLDEDRVIADRGRRKIAEMDVLGWVKTEGIETAFSGTLTLPKGDIDAQRHEASEQVYNTIKEQMKQADAYTACQVSIIFLVDGLGPHFMLTV</sequence>
<evidence type="ECO:0000313" key="1">
    <source>
        <dbReference type="EMBL" id="MFK5732334.1"/>
    </source>
</evidence>
<keyword evidence="2" id="KW-1185">Reference proteome</keyword>
<proteinExistence type="predicted"/>
<dbReference type="EMBL" id="JAHWXS010000002">
    <property type="protein sequence ID" value="MFK5732334.1"/>
    <property type="molecule type" value="Genomic_DNA"/>
</dbReference>
<protein>
    <submittedName>
        <fullName evidence="1">Uncharacterized protein</fullName>
    </submittedName>
</protein>
<dbReference type="Proteomes" id="UP001621534">
    <property type="component" value="Unassembled WGS sequence"/>
</dbReference>
<comment type="caution">
    <text evidence="1">The sequence shown here is derived from an EMBL/GenBank/DDBJ whole genome shotgun (WGS) entry which is preliminary data.</text>
</comment>
<evidence type="ECO:0000313" key="2">
    <source>
        <dbReference type="Proteomes" id="UP001621534"/>
    </source>
</evidence>
<dbReference type="RefSeq" id="WP_405128870.1">
    <property type="nucleotide sequence ID" value="NZ_JAHWXS010000002.1"/>
</dbReference>
<reference evidence="1 2" key="1">
    <citation type="journal article" date="2012" name="Plant Soil">
        <title>Screening of plant growth-promoting traits in arsenic-resistant bacteria isolated from the rhizosphere of soybean plants from Argentinean agricultural soil.</title>
        <authorList>
            <person name="Wevar Oller A.L."/>
            <person name="Talano M.A."/>
            <person name="Agostini E."/>
        </authorList>
    </citation>
    <scope>NUCLEOTIDE SEQUENCE [LARGE SCALE GENOMIC DNA]</scope>
    <source>
        <strain evidence="1 2">AW4</strain>
    </source>
</reference>
<name>A0ABW8NQT5_9PSED</name>
<organism evidence="1 2">
    <name type="scientific">Pseudomonas urmiensis</name>
    <dbReference type="NCBI Taxonomy" id="2745493"/>
    <lineage>
        <taxon>Bacteria</taxon>
        <taxon>Pseudomonadati</taxon>
        <taxon>Pseudomonadota</taxon>
        <taxon>Gammaproteobacteria</taxon>
        <taxon>Pseudomonadales</taxon>
        <taxon>Pseudomonadaceae</taxon>
        <taxon>Pseudomonas</taxon>
    </lineage>
</organism>
<gene>
    <name evidence="1" type="ORF">KW869_02280</name>
</gene>